<protein>
    <submittedName>
        <fullName evidence="1">Uncharacterized protein</fullName>
    </submittedName>
</protein>
<gene>
    <name evidence="1" type="ORF">K458DRAFT_316802</name>
</gene>
<evidence type="ECO:0000313" key="1">
    <source>
        <dbReference type="EMBL" id="KAF2678505.1"/>
    </source>
</evidence>
<dbReference type="AlphaFoldDB" id="A0A6G1IK31"/>
<organism evidence="1 2">
    <name type="scientific">Lentithecium fluviatile CBS 122367</name>
    <dbReference type="NCBI Taxonomy" id="1168545"/>
    <lineage>
        <taxon>Eukaryota</taxon>
        <taxon>Fungi</taxon>
        <taxon>Dikarya</taxon>
        <taxon>Ascomycota</taxon>
        <taxon>Pezizomycotina</taxon>
        <taxon>Dothideomycetes</taxon>
        <taxon>Pleosporomycetidae</taxon>
        <taxon>Pleosporales</taxon>
        <taxon>Massarineae</taxon>
        <taxon>Lentitheciaceae</taxon>
        <taxon>Lentithecium</taxon>
    </lineage>
</organism>
<dbReference type="EMBL" id="MU005611">
    <property type="protein sequence ID" value="KAF2678505.1"/>
    <property type="molecule type" value="Genomic_DNA"/>
</dbReference>
<feature type="non-terminal residue" evidence="1">
    <location>
        <position position="104"/>
    </location>
</feature>
<reference evidence="1" key="1">
    <citation type="journal article" date="2020" name="Stud. Mycol.">
        <title>101 Dothideomycetes genomes: a test case for predicting lifestyles and emergence of pathogens.</title>
        <authorList>
            <person name="Haridas S."/>
            <person name="Albert R."/>
            <person name="Binder M."/>
            <person name="Bloem J."/>
            <person name="Labutti K."/>
            <person name="Salamov A."/>
            <person name="Andreopoulos B."/>
            <person name="Baker S."/>
            <person name="Barry K."/>
            <person name="Bills G."/>
            <person name="Bluhm B."/>
            <person name="Cannon C."/>
            <person name="Castanera R."/>
            <person name="Culley D."/>
            <person name="Daum C."/>
            <person name="Ezra D."/>
            <person name="Gonzalez J."/>
            <person name="Henrissat B."/>
            <person name="Kuo A."/>
            <person name="Liang C."/>
            <person name="Lipzen A."/>
            <person name="Lutzoni F."/>
            <person name="Magnuson J."/>
            <person name="Mondo S."/>
            <person name="Nolan M."/>
            <person name="Ohm R."/>
            <person name="Pangilinan J."/>
            <person name="Park H.-J."/>
            <person name="Ramirez L."/>
            <person name="Alfaro M."/>
            <person name="Sun H."/>
            <person name="Tritt A."/>
            <person name="Yoshinaga Y."/>
            <person name="Zwiers L.-H."/>
            <person name="Turgeon B."/>
            <person name="Goodwin S."/>
            <person name="Spatafora J."/>
            <person name="Crous P."/>
            <person name="Grigoriev I."/>
        </authorList>
    </citation>
    <scope>NUCLEOTIDE SEQUENCE</scope>
    <source>
        <strain evidence="1">CBS 122367</strain>
    </source>
</reference>
<evidence type="ECO:0000313" key="2">
    <source>
        <dbReference type="Proteomes" id="UP000799291"/>
    </source>
</evidence>
<sequence>MKILKNIPSDYAQVELRADTTETIAPIKPCVDKIMGGHILGDGKSRVCHSFSFREDSSSLLTKINDIDGVHLVPDKYKMVLRLYGEPDRIVIAEKIAGLKAASL</sequence>
<keyword evidence="2" id="KW-1185">Reference proteome</keyword>
<dbReference type="Proteomes" id="UP000799291">
    <property type="component" value="Unassembled WGS sequence"/>
</dbReference>
<proteinExistence type="predicted"/>
<accession>A0A6G1IK31</accession>
<dbReference type="OrthoDB" id="10009520at2759"/>
<name>A0A6G1IK31_9PLEO</name>